<gene>
    <name evidence="2" type="ORF">DXH78_06410</name>
</gene>
<name>A0A371BDT7_9BRAD</name>
<accession>A0A371BDT7</accession>
<feature type="transmembrane region" description="Helical" evidence="1">
    <location>
        <begin position="25"/>
        <end position="43"/>
    </location>
</feature>
<evidence type="ECO:0000313" key="3">
    <source>
        <dbReference type="Proteomes" id="UP000263993"/>
    </source>
</evidence>
<dbReference type="Proteomes" id="UP000263993">
    <property type="component" value="Unassembled WGS sequence"/>
</dbReference>
<reference evidence="3" key="1">
    <citation type="submission" date="2018-08" db="EMBL/GenBank/DDBJ databases">
        <authorList>
            <person name="Kim S.-J."/>
            <person name="Jung G.-Y."/>
        </authorList>
    </citation>
    <scope>NUCLEOTIDE SEQUENCE [LARGE SCALE GENOMIC DNA]</scope>
    <source>
        <strain evidence="3">GY_H</strain>
    </source>
</reference>
<proteinExistence type="predicted"/>
<organism evidence="2 3">
    <name type="scientific">Undibacter mobilis</name>
    <dbReference type="NCBI Taxonomy" id="2292256"/>
    <lineage>
        <taxon>Bacteria</taxon>
        <taxon>Pseudomonadati</taxon>
        <taxon>Pseudomonadota</taxon>
        <taxon>Alphaproteobacteria</taxon>
        <taxon>Hyphomicrobiales</taxon>
        <taxon>Nitrobacteraceae</taxon>
        <taxon>Undibacter</taxon>
    </lineage>
</organism>
<dbReference type="RefSeq" id="WP_115517752.1">
    <property type="nucleotide sequence ID" value="NZ_QRGO01000001.1"/>
</dbReference>
<dbReference type="EMBL" id="QRGO01000001">
    <property type="protein sequence ID" value="RDV05730.1"/>
    <property type="molecule type" value="Genomic_DNA"/>
</dbReference>
<keyword evidence="3" id="KW-1185">Reference proteome</keyword>
<dbReference type="AlphaFoldDB" id="A0A371BDT7"/>
<feature type="transmembrane region" description="Helical" evidence="1">
    <location>
        <begin position="179"/>
        <end position="199"/>
    </location>
</feature>
<dbReference type="OrthoDB" id="7992954at2"/>
<keyword evidence="1" id="KW-0472">Membrane</keyword>
<evidence type="ECO:0000256" key="1">
    <source>
        <dbReference type="SAM" id="Phobius"/>
    </source>
</evidence>
<protein>
    <submittedName>
        <fullName evidence="2">DUF4337 domain-containing protein</fullName>
    </submittedName>
</protein>
<dbReference type="Pfam" id="PF14235">
    <property type="entry name" value="DUF4337"/>
    <property type="match status" value="1"/>
</dbReference>
<dbReference type="InterPro" id="IPR025570">
    <property type="entry name" value="DUF4337"/>
</dbReference>
<keyword evidence="1" id="KW-0812">Transmembrane</keyword>
<evidence type="ECO:0000313" key="2">
    <source>
        <dbReference type="EMBL" id="RDV05730.1"/>
    </source>
</evidence>
<comment type="caution">
    <text evidence="2">The sequence shown here is derived from an EMBL/GenBank/DDBJ whole genome shotgun (WGS) entry which is preliminary data.</text>
</comment>
<keyword evidence="1" id="KW-1133">Transmembrane helix</keyword>
<sequence>MAGPHENLEHAEHAEHASHGGNKKIALLISVLALFLAFSETLGKSAQTESISLNIKASDTWNFFQAKTIRQTNIRTAADNLSAIATSIDKPEIRAAMEKQVETWRATAARYESDPKEKDGRKELREQAEKYEHTRDYQLARYHQFEFGSAAFQIGIVLASAEVITGMVVLGWLSGLAGLIGFAFTCFGIWAPHALDFLLHASAAH</sequence>